<dbReference type="InterPro" id="IPR041977">
    <property type="entry name" value="KOW_Spt5_4"/>
</dbReference>
<dbReference type="CDD" id="cd06084">
    <property type="entry name" value="KOW_Spt5_4"/>
    <property type="match status" value="1"/>
</dbReference>
<dbReference type="PANTHER" id="PTHR11125:SF8">
    <property type="entry name" value="PROTEIN RNA-DIRECTED DNA METHYLATION 3"/>
    <property type="match status" value="1"/>
</dbReference>
<dbReference type="Proteomes" id="UP000594638">
    <property type="component" value="Unassembled WGS sequence"/>
</dbReference>
<keyword evidence="2" id="KW-0732">Signal</keyword>
<gene>
    <name evidence="4" type="ORF">OLEA9_A060677</name>
</gene>
<dbReference type="Pfam" id="PF23291">
    <property type="entry name" value="KOW4_SPT5"/>
    <property type="match status" value="1"/>
</dbReference>
<feature type="region of interest" description="Disordered" evidence="1">
    <location>
        <begin position="315"/>
        <end position="515"/>
    </location>
</feature>
<dbReference type="EMBL" id="CACTIH010005534">
    <property type="protein sequence ID" value="CAA2996799.1"/>
    <property type="molecule type" value="Genomic_DNA"/>
</dbReference>
<feature type="compositionally biased region" description="Basic and acidic residues" evidence="1">
    <location>
        <begin position="424"/>
        <end position="435"/>
    </location>
</feature>
<dbReference type="GO" id="GO:0006368">
    <property type="term" value="P:transcription elongation by RNA polymerase II"/>
    <property type="evidence" value="ECO:0007669"/>
    <property type="project" value="TreeGrafter"/>
</dbReference>
<evidence type="ECO:0000256" key="1">
    <source>
        <dbReference type="SAM" id="MobiDB-lite"/>
    </source>
</evidence>
<organism evidence="4 5">
    <name type="scientific">Olea europaea subsp. europaea</name>
    <dbReference type="NCBI Taxonomy" id="158383"/>
    <lineage>
        <taxon>Eukaryota</taxon>
        <taxon>Viridiplantae</taxon>
        <taxon>Streptophyta</taxon>
        <taxon>Embryophyta</taxon>
        <taxon>Tracheophyta</taxon>
        <taxon>Spermatophyta</taxon>
        <taxon>Magnoliopsida</taxon>
        <taxon>eudicotyledons</taxon>
        <taxon>Gunneridae</taxon>
        <taxon>Pentapetalae</taxon>
        <taxon>asterids</taxon>
        <taxon>lamiids</taxon>
        <taxon>Lamiales</taxon>
        <taxon>Oleaceae</taxon>
        <taxon>Oleeae</taxon>
        <taxon>Olea</taxon>
    </lineage>
</organism>
<name>A0A8S0SX15_OLEEU</name>
<sequence length="515" mass="55439">MMFVMITITQICMLCSPVFNCSRKDFGVVIGTEKDDTVKLIKEGSEGPSVVNIKQRELKSASFDKKLFTVLDQHAKTISINDIVSDGPLKDRQGAVKEIYKGILFLCDESEPESNGYICVKAQLCEKVNISGDASKEKGSEPAVLSGFEDFPSSPNCPLSPNNSLQERENKNNLKYEHLSEVRGRNSAISQGDDSESFKPFNFLRSQDCSTDWMDGTAFSTDGEKWNAGGLSTERFYLYLMPESGPVGPSNSVDDVAGKGTEGSAWEIKAVPSQNSSWGAAAADEKMVANTGIVGSWGTSRGDRGGSNDAWNKIGASSENETGGWGNAGGKVDQPEASAWKKDTGVNTWKDASDSNENWGNIKKDSGVPGWGKGASSLDKALESQPEGTKENQEQSWGKAGSVGQTDSWSKPKPVGADGGTSWHNHDSKSWDKQDTSLWSMQDGGSSWNKQDGGSNGNKQDDGYSWGKTSSGGQTDSWSKSKPVGADGGTSWDNQNSKSRDKQDTSSWTKQDGGY</sequence>
<dbReference type="PANTHER" id="PTHR11125">
    <property type="entry name" value="SUPPRESSOR OF TY 5"/>
    <property type="match status" value="1"/>
</dbReference>
<protein>
    <recommendedName>
        <fullName evidence="3">Spt5 KOW domain-containing protein</fullName>
    </recommendedName>
</protein>
<reference evidence="4 5" key="1">
    <citation type="submission" date="2019-12" db="EMBL/GenBank/DDBJ databases">
        <authorList>
            <person name="Alioto T."/>
            <person name="Alioto T."/>
            <person name="Gomez Garrido J."/>
        </authorList>
    </citation>
    <scope>NUCLEOTIDE SEQUENCE [LARGE SCALE GENOMIC DNA]</scope>
</reference>
<dbReference type="GO" id="GO:0003729">
    <property type="term" value="F:mRNA binding"/>
    <property type="evidence" value="ECO:0007669"/>
    <property type="project" value="TreeGrafter"/>
</dbReference>
<dbReference type="AlphaFoldDB" id="A0A8S0SX15"/>
<feature type="chain" id="PRO_5035887959" description="Spt5 KOW domain-containing protein" evidence="2">
    <location>
        <begin position="18"/>
        <end position="515"/>
    </location>
</feature>
<dbReference type="GO" id="GO:0032044">
    <property type="term" value="C:DSIF complex"/>
    <property type="evidence" value="ECO:0007669"/>
    <property type="project" value="TreeGrafter"/>
</dbReference>
<feature type="compositionally biased region" description="Polar residues" evidence="1">
    <location>
        <begin position="436"/>
        <end position="453"/>
    </location>
</feature>
<keyword evidence="5" id="KW-1185">Reference proteome</keyword>
<feature type="compositionally biased region" description="Polar residues" evidence="1">
    <location>
        <begin position="505"/>
        <end position="515"/>
    </location>
</feature>
<feature type="compositionally biased region" description="Polar residues" evidence="1">
    <location>
        <begin position="467"/>
        <end position="480"/>
    </location>
</feature>
<comment type="caution">
    <text evidence="4">The sequence shown here is derived from an EMBL/GenBank/DDBJ whole genome shotgun (WGS) entry which is preliminary data.</text>
</comment>
<evidence type="ECO:0000256" key="2">
    <source>
        <dbReference type="SAM" id="SignalP"/>
    </source>
</evidence>
<feature type="domain" description="Spt5 KOW" evidence="3">
    <location>
        <begin position="71"/>
        <end position="122"/>
    </location>
</feature>
<dbReference type="OrthoDB" id="28901at2759"/>
<evidence type="ECO:0000259" key="3">
    <source>
        <dbReference type="Pfam" id="PF23291"/>
    </source>
</evidence>
<evidence type="ECO:0000313" key="4">
    <source>
        <dbReference type="EMBL" id="CAA2996799.1"/>
    </source>
</evidence>
<accession>A0A8S0SX15</accession>
<dbReference type="GO" id="GO:0032784">
    <property type="term" value="P:regulation of DNA-templated transcription elongation"/>
    <property type="evidence" value="ECO:0007669"/>
    <property type="project" value="InterPro"/>
</dbReference>
<dbReference type="InterPro" id="IPR039659">
    <property type="entry name" value="SPT5"/>
</dbReference>
<dbReference type="Gramene" id="OE9A060677T1">
    <property type="protein sequence ID" value="OE9A060677C1"/>
    <property type="gene ID" value="OE9A060677"/>
</dbReference>
<evidence type="ECO:0000313" key="5">
    <source>
        <dbReference type="Proteomes" id="UP000594638"/>
    </source>
</evidence>
<proteinExistence type="predicted"/>
<dbReference type="GO" id="GO:0006357">
    <property type="term" value="P:regulation of transcription by RNA polymerase II"/>
    <property type="evidence" value="ECO:0007669"/>
    <property type="project" value="InterPro"/>
</dbReference>
<feature type="signal peptide" evidence="2">
    <location>
        <begin position="1"/>
        <end position="17"/>
    </location>
</feature>